<keyword evidence="2" id="KW-0240">DNA-directed RNA polymerase</keyword>
<evidence type="ECO:0000313" key="8">
    <source>
        <dbReference type="EMBL" id="OQV15952.1"/>
    </source>
</evidence>
<evidence type="ECO:0000256" key="5">
    <source>
        <dbReference type="PROSITE-ProRule" id="PRU00267"/>
    </source>
</evidence>
<gene>
    <name evidence="8" type="ORF">BV898_09873</name>
</gene>
<dbReference type="PANTHER" id="PTHR12709">
    <property type="entry name" value="DNA-DIRECTED RNA POLYMERASE II, III"/>
    <property type="match status" value="1"/>
</dbReference>
<dbReference type="AlphaFoldDB" id="A0A1W0WLA2"/>
<sequence>MAAFPVAGHRWMFREASALVAQSDTCLFVEDGSVDLKIPLARLPHLESGIKDALHAHLNHYCESLHGILISYTKLRLCSPNLALGEVPSDVQDITVHGTFCIFRPEKGRTLTGVITRVNPHHIGCLVLKTFTASLRADAGSNVSFEGLYNQGEEVKFLVDALHRDGFCRLTGILTDDLIVGHRNAQPSGTVFRNTDDVYELLLQEAAERKHQRKAAKRAAAQSTNQSINQSIDQSNHQLEIDTTSEAFSFQEPTSSTSEKKKKKKRITQSPDSGISPGCTSSSFPRSSRTSDPVSDASMSVDHVEVPVEKTDPETIPAGYLTYAAQVRTDVLTRYPDLNSEKIDKKIRKRWKKLPDEEKFAYAEKHDSNATLVSVATDGLGSLSSSKKHRRKRNDQEDVRSDAAKLPECESINEPPVESDIASSSKKHRKKQKMVENLAEAETQAEPEVVERVSRKRRRQDLDESVSAACETLISFSIATPESSEGKRASKRQRKEERSSAGPV</sequence>
<dbReference type="Gene3D" id="2.40.50.1060">
    <property type="match status" value="1"/>
</dbReference>
<evidence type="ECO:0000256" key="3">
    <source>
        <dbReference type="ARBA" id="ARBA00023163"/>
    </source>
</evidence>
<evidence type="ECO:0000256" key="4">
    <source>
        <dbReference type="ARBA" id="ARBA00023242"/>
    </source>
</evidence>
<dbReference type="InterPro" id="IPR036898">
    <property type="entry name" value="RNA_pol_Rpb7-like_N_sf"/>
</dbReference>
<feature type="domain" description="HMG box" evidence="7">
    <location>
        <begin position="313"/>
        <end position="365"/>
    </location>
</feature>
<proteinExistence type="predicted"/>
<evidence type="ECO:0000259" key="7">
    <source>
        <dbReference type="PROSITE" id="PS50118"/>
    </source>
</evidence>
<evidence type="ECO:0000313" key="9">
    <source>
        <dbReference type="Proteomes" id="UP000192578"/>
    </source>
</evidence>
<dbReference type="EMBL" id="MTYJ01000080">
    <property type="protein sequence ID" value="OQV15952.1"/>
    <property type="molecule type" value="Genomic_DNA"/>
</dbReference>
<feature type="region of interest" description="Disordered" evidence="6">
    <location>
        <begin position="380"/>
        <end position="504"/>
    </location>
</feature>
<feature type="compositionally biased region" description="Basic and acidic residues" evidence="6">
    <location>
        <begin position="302"/>
        <end position="311"/>
    </location>
</feature>
<dbReference type="InterPro" id="IPR036910">
    <property type="entry name" value="HMG_box_dom_sf"/>
</dbReference>
<keyword evidence="3" id="KW-0804">Transcription</keyword>
<keyword evidence="5" id="KW-0238">DNA-binding</keyword>
<feature type="compositionally biased region" description="Basic and acidic residues" evidence="6">
    <location>
        <begin position="484"/>
        <end position="504"/>
    </location>
</feature>
<dbReference type="Pfam" id="PF00505">
    <property type="entry name" value="HMG_box"/>
    <property type="match status" value="1"/>
</dbReference>
<feature type="compositionally biased region" description="Low complexity" evidence="6">
    <location>
        <begin position="276"/>
        <end position="291"/>
    </location>
</feature>
<feature type="compositionally biased region" description="Basic and acidic residues" evidence="6">
    <location>
        <begin position="394"/>
        <end position="408"/>
    </location>
</feature>
<feature type="DNA-binding region" description="HMG box" evidence="5">
    <location>
        <begin position="313"/>
        <end position="365"/>
    </location>
</feature>
<dbReference type="SUPFAM" id="SSF47095">
    <property type="entry name" value="HMG-box"/>
    <property type="match status" value="1"/>
</dbReference>
<organism evidence="8 9">
    <name type="scientific">Hypsibius exemplaris</name>
    <name type="common">Freshwater tardigrade</name>
    <dbReference type="NCBI Taxonomy" id="2072580"/>
    <lineage>
        <taxon>Eukaryota</taxon>
        <taxon>Metazoa</taxon>
        <taxon>Ecdysozoa</taxon>
        <taxon>Tardigrada</taxon>
        <taxon>Eutardigrada</taxon>
        <taxon>Parachela</taxon>
        <taxon>Hypsibioidea</taxon>
        <taxon>Hypsibiidae</taxon>
        <taxon>Hypsibius</taxon>
    </lineage>
</organism>
<dbReference type="InterPro" id="IPR045113">
    <property type="entry name" value="Rpb7-like"/>
</dbReference>
<dbReference type="PANTHER" id="PTHR12709:SF5">
    <property type="entry name" value="DNA-DIRECTED RNA POLYMERASE I SUBUNIT RPA43"/>
    <property type="match status" value="1"/>
</dbReference>
<comment type="subcellular location">
    <subcellularLocation>
        <location evidence="1">Nucleus</location>
    </subcellularLocation>
</comment>
<dbReference type="InterPro" id="IPR009071">
    <property type="entry name" value="HMG_box_dom"/>
</dbReference>
<dbReference type="Proteomes" id="UP000192578">
    <property type="component" value="Unassembled WGS sequence"/>
</dbReference>
<dbReference type="CDD" id="cd00084">
    <property type="entry name" value="HMG-box_SF"/>
    <property type="match status" value="1"/>
</dbReference>
<comment type="caution">
    <text evidence="8">The sequence shown here is derived from an EMBL/GenBank/DDBJ whole genome shotgun (WGS) entry which is preliminary data.</text>
</comment>
<evidence type="ECO:0000256" key="1">
    <source>
        <dbReference type="ARBA" id="ARBA00004123"/>
    </source>
</evidence>
<dbReference type="OrthoDB" id="10250504at2759"/>
<dbReference type="GO" id="GO:0005736">
    <property type="term" value="C:RNA polymerase I complex"/>
    <property type="evidence" value="ECO:0007669"/>
    <property type="project" value="TreeGrafter"/>
</dbReference>
<dbReference type="PROSITE" id="PS50118">
    <property type="entry name" value="HMG_BOX_2"/>
    <property type="match status" value="1"/>
</dbReference>
<dbReference type="Gene3D" id="3.30.1490.120">
    <property type="entry name" value="RNA polymerase Rpb7-like, N-terminal domain"/>
    <property type="match status" value="1"/>
</dbReference>
<dbReference type="GO" id="GO:0006352">
    <property type="term" value="P:DNA-templated transcription initiation"/>
    <property type="evidence" value="ECO:0007669"/>
    <property type="project" value="InterPro"/>
</dbReference>
<dbReference type="GO" id="GO:0003677">
    <property type="term" value="F:DNA binding"/>
    <property type="evidence" value="ECO:0007669"/>
    <property type="project" value="UniProtKB-UniRule"/>
</dbReference>
<feature type="region of interest" description="Disordered" evidence="6">
    <location>
        <begin position="212"/>
        <end position="311"/>
    </location>
</feature>
<dbReference type="GO" id="GO:0006362">
    <property type="term" value="P:transcription elongation by RNA polymerase I"/>
    <property type="evidence" value="ECO:0007669"/>
    <property type="project" value="TreeGrafter"/>
</dbReference>
<accession>A0A1W0WLA2</accession>
<feature type="compositionally biased region" description="Polar residues" evidence="6">
    <location>
        <begin position="474"/>
        <end position="483"/>
    </location>
</feature>
<dbReference type="Gene3D" id="1.10.30.10">
    <property type="entry name" value="High mobility group box domain"/>
    <property type="match status" value="1"/>
</dbReference>
<evidence type="ECO:0000256" key="6">
    <source>
        <dbReference type="SAM" id="MobiDB-lite"/>
    </source>
</evidence>
<keyword evidence="9" id="KW-1185">Reference proteome</keyword>
<protein>
    <recommendedName>
        <fullName evidence="7">HMG box domain-containing protein</fullName>
    </recommendedName>
</protein>
<keyword evidence="4 5" id="KW-0539">Nucleus</keyword>
<evidence type="ECO:0000256" key="2">
    <source>
        <dbReference type="ARBA" id="ARBA00022478"/>
    </source>
</evidence>
<reference evidence="9" key="1">
    <citation type="submission" date="2017-01" db="EMBL/GenBank/DDBJ databases">
        <title>Comparative genomics of anhydrobiosis in the tardigrade Hypsibius dujardini.</title>
        <authorList>
            <person name="Yoshida Y."/>
            <person name="Koutsovoulos G."/>
            <person name="Laetsch D."/>
            <person name="Stevens L."/>
            <person name="Kumar S."/>
            <person name="Horikawa D."/>
            <person name="Ishino K."/>
            <person name="Komine S."/>
            <person name="Tomita M."/>
            <person name="Blaxter M."/>
            <person name="Arakawa K."/>
        </authorList>
    </citation>
    <scope>NUCLEOTIDE SEQUENCE [LARGE SCALE GENOMIC DNA]</scope>
    <source>
        <strain evidence="9">Z151</strain>
    </source>
</reference>
<name>A0A1W0WLA2_HYPEX</name>
<feature type="compositionally biased region" description="Polar residues" evidence="6">
    <location>
        <begin position="223"/>
        <end position="257"/>
    </location>
</feature>